<reference evidence="1 2" key="1">
    <citation type="journal article" date="2021" name="Sci. Rep.">
        <title>The distribution of antibiotic resistance genes in chicken gut microbiota commensals.</title>
        <authorList>
            <person name="Juricova H."/>
            <person name="Matiasovicova J."/>
            <person name="Kubasova T."/>
            <person name="Cejkova D."/>
            <person name="Rychlik I."/>
        </authorList>
    </citation>
    <scope>NUCLEOTIDE SEQUENCE [LARGE SCALE GENOMIC DNA]</scope>
    <source>
        <strain evidence="1 2">An819</strain>
    </source>
</reference>
<proteinExistence type="predicted"/>
<dbReference type="Proteomes" id="UP000764045">
    <property type="component" value="Unassembled WGS sequence"/>
</dbReference>
<accession>A0A938WMM3</accession>
<name>A0A938WMM3_9BACT</name>
<dbReference type="RefSeq" id="WP_205109230.1">
    <property type="nucleotide sequence ID" value="NZ_JACJJL010000010.1"/>
</dbReference>
<sequence length="125" mass="14844">MNNNDFIDYLKNNLHNAGDGLIRQIRINLAEYKIILELSVENSEGWFNLEIIAENISEFTIRQKRNEDLQVIFNMDIQIIDGLYCFNLDCVEVNYDINQIRKSNFYFVCETFNVSFLPYQEKISE</sequence>
<evidence type="ECO:0000313" key="1">
    <source>
        <dbReference type="EMBL" id="MBM6661603.1"/>
    </source>
</evidence>
<organism evidence="1 2">
    <name type="scientific">Marseilla massiliensis</name>
    <dbReference type="NCBI Taxonomy" id="1841864"/>
    <lineage>
        <taxon>Bacteria</taxon>
        <taxon>Pseudomonadati</taxon>
        <taxon>Bacteroidota</taxon>
        <taxon>Bacteroidia</taxon>
        <taxon>Bacteroidales</taxon>
        <taxon>Prevotellaceae</taxon>
        <taxon>Marseilla</taxon>
    </lineage>
</organism>
<keyword evidence="2" id="KW-1185">Reference proteome</keyword>
<evidence type="ECO:0000313" key="2">
    <source>
        <dbReference type="Proteomes" id="UP000764045"/>
    </source>
</evidence>
<dbReference type="AlphaFoldDB" id="A0A938WMM3"/>
<comment type="caution">
    <text evidence="1">The sequence shown here is derived from an EMBL/GenBank/DDBJ whole genome shotgun (WGS) entry which is preliminary data.</text>
</comment>
<gene>
    <name evidence="1" type="ORF">H6B30_07545</name>
</gene>
<dbReference type="EMBL" id="JACJJL010000010">
    <property type="protein sequence ID" value="MBM6661603.1"/>
    <property type="molecule type" value="Genomic_DNA"/>
</dbReference>
<protein>
    <submittedName>
        <fullName evidence="1">Uncharacterized protein</fullName>
    </submittedName>
</protein>